<dbReference type="EMBL" id="FNXT01000802">
    <property type="protein sequence ID" value="SZX67502.1"/>
    <property type="molecule type" value="Genomic_DNA"/>
</dbReference>
<dbReference type="GO" id="GO:0042721">
    <property type="term" value="C:TIM22 mitochondrial import inner membrane insertion complex"/>
    <property type="evidence" value="ECO:0007669"/>
    <property type="project" value="InterPro"/>
</dbReference>
<reference evidence="5 6" key="1">
    <citation type="submission" date="2016-10" db="EMBL/GenBank/DDBJ databases">
        <authorList>
            <person name="Cai Z."/>
        </authorList>
    </citation>
    <scope>NUCLEOTIDE SEQUENCE [LARGE SCALE GENOMIC DNA]</scope>
</reference>
<accession>A0A383VRV7</accession>
<evidence type="ECO:0000256" key="3">
    <source>
        <dbReference type="ARBA" id="ARBA00022989"/>
    </source>
</evidence>
<evidence type="ECO:0000256" key="1">
    <source>
        <dbReference type="ARBA" id="ARBA00004141"/>
    </source>
</evidence>
<evidence type="ECO:0000256" key="2">
    <source>
        <dbReference type="ARBA" id="ARBA00022692"/>
    </source>
</evidence>
<dbReference type="PANTHER" id="PTHR14110">
    <property type="entry name" value="MITOCHONDRIAL IMPORT INNER MEMBRANE TRANSLOCASE SUBUNIT TIM22"/>
    <property type="match status" value="1"/>
</dbReference>
<evidence type="ECO:0000256" key="4">
    <source>
        <dbReference type="ARBA" id="ARBA00023136"/>
    </source>
</evidence>
<dbReference type="Pfam" id="PF02466">
    <property type="entry name" value="Tim17"/>
    <property type="match status" value="1"/>
</dbReference>
<keyword evidence="3" id="KW-1133">Transmembrane helix</keyword>
<protein>
    <recommendedName>
        <fullName evidence="7">Mitochondrial import inner membrane translocase subunit TIM22</fullName>
    </recommendedName>
</protein>
<dbReference type="Proteomes" id="UP000256970">
    <property type="component" value="Unassembled WGS sequence"/>
</dbReference>
<keyword evidence="4" id="KW-0472">Membrane</keyword>
<evidence type="ECO:0000313" key="5">
    <source>
        <dbReference type="EMBL" id="SZX67502.1"/>
    </source>
</evidence>
<organism evidence="5 6">
    <name type="scientific">Tetradesmus obliquus</name>
    <name type="common">Green alga</name>
    <name type="synonym">Acutodesmus obliquus</name>
    <dbReference type="NCBI Taxonomy" id="3088"/>
    <lineage>
        <taxon>Eukaryota</taxon>
        <taxon>Viridiplantae</taxon>
        <taxon>Chlorophyta</taxon>
        <taxon>core chlorophytes</taxon>
        <taxon>Chlorophyceae</taxon>
        <taxon>CS clade</taxon>
        <taxon>Sphaeropleales</taxon>
        <taxon>Scenedesmaceae</taxon>
        <taxon>Tetradesmus</taxon>
    </lineage>
</organism>
<sequence length="341" mass="34972">MPASNRRPLYSDEELQAGASAAAVAAAATPALAAASSPVQPALNSTEPALVQAGDTPFRQPCTLKGVASAAYAGALGYFLGFVPAAIKFKGRQWGMVHAQGVASASQLAVMSGMYTAVHCICQRIRSVEDGWNRGIAGCSTGLVLGWKAGPWSALQSCAGIGLLSALIDLGGGAAEAAEASMLGQLQQAQQQCQLHDTTVAGTPLDFLAPLLASIGRRQTQQQRLLQQQTVQLQQDTVQPGSSSSNPAGWQFGQQHLQQQALAVFQANGLQPAVRQLNAAAQLLVAAPPLAFLGACCSSSATPDQPQSRAAAAAGGHVHAVDACAVAAADVLVGRRNGRRH</sequence>
<dbReference type="AlphaFoldDB" id="A0A383VRV7"/>
<dbReference type="GO" id="GO:0045039">
    <property type="term" value="P:protein insertion into mitochondrial inner membrane"/>
    <property type="evidence" value="ECO:0007669"/>
    <property type="project" value="InterPro"/>
</dbReference>
<dbReference type="PANTHER" id="PTHR14110:SF18">
    <property type="entry name" value="OUTER ENVELOPE PORE PROTEIN 16-3, CHLOROPLASTIC_MITOCHONDRIAL"/>
    <property type="match status" value="1"/>
</dbReference>
<evidence type="ECO:0000313" key="6">
    <source>
        <dbReference type="Proteomes" id="UP000256970"/>
    </source>
</evidence>
<keyword evidence="6" id="KW-1185">Reference proteome</keyword>
<dbReference type="STRING" id="3088.A0A383VRV7"/>
<dbReference type="InterPro" id="IPR039175">
    <property type="entry name" value="TIM22"/>
</dbReference>
<keyword evidence="2" id="KW-0812">Transmembrane</keyword>
<comment type="subcellular location">
    <subcellularLocation>
        <location evidence="1">Membrane</location>
        <topology evidence="1">Multi-pass membrane protein</topology>
    </subcellularLocation>
</comment>
<name>A0A383VRV7_TETOB</name>
<gene>
    <name evidence="5" type="ORF">BQ4739_LOCUS7891</name>
</gene>
<proteinExistence type="predicted"/>
<evidence type="ECO:0008006" key="7">
    <source>
        <dbReference type="Google" id="ProtNLM"/>
    </source>
</evidence>